<evidence type="ECO:0000313" key="2">
    <source>
        <dbReference type="Proteomes" id="UP000805193"/>
    </source>
</evidence>
<proteinExistence type="predicted"/>
<dbReference type="EMBL" id="JABSTQ010010211">
    <property type="protein sequence ID" value="KAG0422556.1"/>
    <property type="molecule type" value="Genomic_DNA"/>
</dbReference>
<organism evidence="1 2">
    <name type="scientific">Ixodes persulcatus</name>
    <name type="common">Taiga tick</name>
    <dbReference type="NCBI Taxonomy" id="34615"/>
    <lineage>
        <taxon>Eukaryota</taxon>
        <taxon>Metazoa</taxon>
        <taxon>Ecdysozoa</taxon>
        <taxon>Arthropoda</taxon>
        <taxon>Chelicerata</taxon>
        <taxon>Arachnida</taxon>
        <taxon>Acari</taxon>
        <taxon>Parasitiformes</taxon>
        <taxon>Ixodida</taxon>
        <taxon>Ixodoidea</taxon>
        <taxon>Ixodidae</taxon>
        <taxon>Ixodinae</taxon>
        <taxon>Ixodes</taxon>
    </lineage>
</organism>
<accession>A0AC60PNH3</accession>
<evidence type="ECO:0000313" key="1">
    <source>
        <dbReference type="EMBL" id="KAG0422556.1"/>
    </source>
</evidence>
<protein>
    <submittedName>
        <fullName evidence="1">Uncharacterized protein</fullName>
    </submittedName>
</protein>
<name>A0AC60PNH3_IXOPE</name>
<gene>
    <name evidence="1" type="ORF">HPB47_001643</name>
</gene>
<keyword evidence="2" id="KW-1185">Reference proteome</keyword>
<dbReference type="Proteomes" id="UP000805193">
    <property type="component" value="Unassembled WGS sequence"/>
</dbReference>
<comment type="caution">
    <text evidence="1">The sequence shown here is derived from an EMBL/GenBank/DDBJ whole genome shotgun (WGS) entry which is preliminary data.</text>
</comment>
<sequence length="494" mass="55180">MAPSPPLRHKPAATTPISLWKKHRQGRKLSSDCKQMILSVYAKLREQHPDRLRNDLYQLTSEYTGVGARTVVAVKKKAVTNSGLLRTQTGKRPKSIGTRRRLVQYDVFVLSALRSCVHGFFRRNETPTVTKVRKAFIEALKDDEVAEEPRPSTVYRLLLDIGFELQKRNRNSLLIEKEDILVWHAKYLRSILMFWAEEDPVSPESEEEGTVQSKAETPPISEETTERPPPVDEEDLIAAGLRAFGAETPPHSTTTKAAAVAIIMTFVAGEGLSWKGLDKLLLIINFFFAPEPAVLPPSKYLFRKLWGTEAESAVVRHHYCRACNDLLDIAEEAGICPTCEKTTSLNDAKKDGAFFVVLDIHKQLNHVVQRSKPALYTKLTQVARDPGTASTIMDITDGQAYAKLKASGTVQGSDLTLTVSTDGRPVFKSSGASVWPIQFTVNEFPVPERFRLSTLAGLWFGKGHPNMTLFLRKLVEGVNAMEPVLWQHQATQHS</sequence>
<reference evidence="1 2" key="1">
    <citation type="journal article" date="2020" name="Cell">
        <title>Large-Scale Comparative Analyses of Tick Genomes Elucidate Their Genetic Diversity and Vector Capacities.</title>
        <authorList>
            <consortium name="Tick Genome and Microbiome Consortium (TIGMIC)"/>
            <person name="Jia N."/>
            <person name="Wang J."/>
            <person name="Shi W."/>
            <person name="Du L."/>
            <person name="Sun Y."/>
            <person name="Zhan W."/>
            <person name="Jiang J.F."/>
            <person name="Wang Q."/>
            <person name="Zhang B."/>
            <person name="Ji P."/>
            <person name="Bell-Sakyi L."/>
            <person name="Cui X.M."/>
            <person name="Yuan T.T."/>
            <person name="Jiang B.G."/>
            <person name="Yang W.F."/>
            <person name="Lam T.T."/>
            <person name="Chang Q.C."/>
            <person name="Ding S.J."/>
            <person name="Wang X.J."/>
            <person name="Zhu J.G."/>
            <person name="Ruan X.D."/>
            <person name="Zhao L."/>
            <person name="Wei J.T."/>
            <person name="Ye R.Z."/>
            <person name="Que T.C."/>
            <person name="Du C.H."/>
            <person name="Zhou Y.H."/>
            <person name="Cheng J.X."/>
            <person name="Dai P.F."/>
            <person name="Guo W.B."/>
            <person name="Han X.H."/>
            <person name="Huang E.J."/>
            <person name="Li L.F."/>
            <person name="Wei W."/>
            <person name="Gao Y.C."/>
            <person name="Liu J.Z."/>
            <person name="Shao H.Z."/>
            <person name="Wang X."/>
            <person name="Wang C.C."/>
            <person name="Yang T.C."/>
            <person name="Huo Q.B."/>
            <person name="Li W."/>
            <person name="Chen H.Y."/>
            <person name="Chen S.E."/>
            <person name="Zhou L.G."/>
            <person name="Ni X.B."/>
            <person name="Tian J.H."/>
            <person name="Sheng Y."/>
            <person name="Liu T."/>
            <person name="Pan Y.S."/>
            <person name="Xia L.Y."/>
            <person name="Li J."/>
            <person name="Zhao F."/>
            <person name="Cao W.C."/>
        </authorList>
    </citation>
    <scope>NUCLEOTIDE SEQUENCE [LARGE SCALE GENOMIC DNA]</scope>
    <source>
        <strain evidence="1">Iper-2018</strain>
    </source>
</reference>